<name>A0ABW0R9B8_9BACL</name>
<dbReference type="CDD" id="cd13624">
    <property type="entry name" value="PBP2_Arg_Lys_His"/>
    <property type="match status" value="1"/>
</dbReference>
<reference evidence="6" key="1">
    <citation type="journal article" date="2019" name="Int. J. Syst. Evol. Microbiol.">
        <title>The Global Catalogue of Microorganisms (GCM) 10K type strain sequencing project: providing services to taxonomists for standard genome sequencing and annotation.</title>
        <authorList>
            <consortium name="The Broad Institute Genomics Platform"/>
            <consortium name="The Broad Institute Genome Sequencing Center for Infectious Disease"/>
            <person name="Wu L."/>
            <person name="Ma J."/>
        </authorList>
    </citation>
    <scope>NUCLEOTIDE SEQUENCE [LARGE SCALE GENOMIC DNA]</scope>
    <source>
        <strain evidence="6">CCUG 56331</strain>
    </source>
</reference>
<dbReference type="PANTHER" id="PTHR35936:SF19">
    <property type="entry name" value="AMINO-ACID-BINDING PROTEIN YXEM-RELATED"/>
    <property type="match status" value="1"/>
</dbReference>
<dbReference type="SMART" id="SM00079">
    <property type="entry name" value="PBPe"/>
    <property type="match status" value="1"/>
</dbReference>
<dbReference type="Gene3D" id="3.40.190.10">
    <property type="entry name" value="Periplasmic binding protein-like II"/>
    <property type="match status" value="2"/>
</dbReference>
<dbReference type="Proteomes" id="UP001595978">
    <property type="component" value="Unassembled WGS sequence"/>
</dbReference>
<organism evidence="5 6">
    <name type="scientific">Ureibacillus suwonensis</name>
    <dbReference type="NCBI Taxonomy" id="313007"/>
    <lineage>
        <taxon>Bacteria</taxon>
        <taxon>Bacillati</taxon>
        <taxon>Bacillota</taxon>
        <taxon>Bacilli</taxon>
        <taxon>Bacillales</taxon>
        <taxon>Caryophanaceae</taxon>
        <taxon>Ureibacillus</taxon>
    </lineage>
</organism>
<evidence type="ECO:0000256" key="1">
    <source>
        <dbReference type="ARBA" id="ARBA00022729"/>
    </source>
</evidence>
<dbReference type="PANTHER" id="PTHR35936">
    <property type="entry name" value="MEMBRANE-BOUND LYTIC MUREIN TRANSGLYCOSYLASE F"/>
    <property type="match status" value="1"/>
</dbReference>
<sequence>MVKRNHVFLLMLLMAFAFVLAACGAGDEKSSGNSDSGESGLKDKKILVGTEATFAPFEYMDDKGNIVGIDKDIIDAIFNELGMDYEMRHVGWEAVFQQVQNGELDMGASGITITNERKETFDFTEPYFEATQVIVVTEDSPIESAKDLEGKKVSVQINSTGHQAAKKLLGETNPNILAYENLPLAIQEVINGTAQAAIGDNAVVYEYLKNNPNAKLKVIEDDAFEKEYYGLMVKKGNKELLDLLNEGLQKIKENGKLAEITGQELE</sequence>
<evidence type="ECO:0000259" key="4">
    <source>
        <dbReference type="SMART" id="SM00079"/>
    </source>
</evidence>
<proteinExistence type="predicted"/>
<dbReference type="SMART" id="SM00062">
    <property type="entry name" value="PBPb"/>
    <property type="match status" value="1"/>
</dbReference>
<dbReference type="InterPro" id="IPR001638">
    <property type="entry name" value="Solute-binding_3/MltF_N"/>
</dbReference>
<feature type="signal peptide" evidence="2">
    <location>
        <begin position="1"/>
        <end position="21"/>
    </location>
</feature>
<comment type="caution">
    <text evidence="5">The sequence shown here is derived from an EMBL/GenBank/DDBJ whole genome shotgun (WGS) entry which is preliminary data.</text>
</comment>
<dbReference type="InterPro" id="IPR001320">
    <property type="entry name" value="Iontro_rcpt_C"/>
</dbReference>
<feature type="chain" id="PRO_5045614159" evidence="2">
    <location>
        <begin position="22"/>
        <end position="266"/>
    </location>
</feature>
<evidence type="ECO:0000313" key="5">
    <source>
        <dbReference type="EMBL" id="MFC5540906.1"/>
    </source>
</evidence>
<feature type="domain" description="Ionotropic glutamate receptor C-terminal" evidence="4">
    <location>
        <begin position="45"/>
        <end position="262"/>
    </location>
</feature>
<accession>A0ABW0R9B8</accession>
<dbReference type="Pfam" id="PF00497">
    <property type="entry name" value="SBP_bac_3"/>
    <property type="match status" value="1"/>
</dbReference>
<dbReference type="SUPFAM" id="SSF53850">
    <property type="entry name" value="Periplasmic binding protein-like II"/>
    <property type="match status" value="1"/>
</dbReference>
<evidence type="ECO:0000256" key="2">
    <source>
        <dbReference type="SAM" id="SignalP"/>
    </source>
</evidence>
<keyword evidence="1 2" id="KW-0732">Signal</keyword>
<protein>
    <submittedName>
        <fullName evidence="5">Basic amino acid ABC transporter substrate-binding protein</fullName>
    </submittedName>
</protein>
<dbReference type="RefSeq" id="WP_342581761.1">
    <property type="nucleotide sequence ID" value="NZ_JBHSNQ010000039.1"/>
</dbReference>
<evidence type="ECO:0000313" key="6">
    <source>
        <dbReference type="Proteomes" id="UP001595978"/>
    </source>
</evidence>
<feature type="domain" description="Solute-binding protein family 3/N-terminal" evidence="3">
    <location>
        <begin position="45"/>
        <end position="266"/>
    </location>
</feature>
<gene>
    <name evidence="5" type="ORF">ACFPOH_03825</name>
</gene>
<dbReference type="PROSITE" id="PS51257">
    <property type="entry name" value="PROKAR_LIPOPROTEIN"/>
    <property type="match status" value="1"/>
</dbReference>
<keyword evidence="6" id="KW-1185">Reference proteome</keyword>
<evidence type="ECO:0000259" key="3">
    <source>
        <dbReference type="SMART" id="SM00062"/>
    </source>
</evidence>
<dbReference type="EMBL" id="JBHSNQ010000039">
    <property type="protein sequence ID" value="MFC5540906.1"/>
    <property type="molecule type" value="Genomic_DNA"/>
</dbReference>